<feature type="binding site" evidence="4">
    <location>
        <begin position="274"/>
        <end position="275"/>
    </location>
    <ligand>
        <name>ATP</name>
        <dbReference type="ChEBI" id="CHEBI:30616"/>
    </ligand>
</feature>
<dbReference type="Gene3D" id="3.40.50.20">
    <property type="match status" value="1"/>
</dbReference>
<feature type="binding site" evidence="4">
    <location>
        <position position="216"/>
    </location>
    <ligand>
        <name>ATP</name>
        <dbReference type="ChEBI" id="CHEBI:30616"/>
    </ligand>
</feature>
<feature type="binding site" evidence="4">
    <location>
        <begin position="153"/>
        <end position="159"/>
    </location>
    <ligand>
        <name>ATP</name>
        <dbReference type="ChEBI" id="CHEBI:30616"/>
    </ligand>
</feature>
<comment type="function">
    <text evidence="4">Catalyzes the ATP-dependent conversion of 5-aminoimidazole ribonucleotide (AIR) and HCO(3)(-) to N5-carboxyaminoimidazole ribonucleotide (N5-CAIR).</text>
</comment>
<dbReference type="GO" id="GO:0034028">
    <property type="term" value="F:5-(carboxyamino)imidazole ribonucleotide synthase activity"/>
    <property type="evidence" value="ECO:0007669"/>
    <property type="project" value="UniProtKB-EC"/>
</dbReference>
<dbReference type="InterPro" id="IPR016185">
    <property type="entry name" value="PreATP-grasp_dom_sf"/>
</dbReference>
<accession>A0ABW3X1V1</accession>
<evidence type="ECO:0000256" key="4">
    <source>
        <dbReference type="HAMAP-Rule" id="MF_01928"/>
    </source>
</evidence>
<protein>
    <recommendedName>
        <fullName evidence="4 5">N5-carboxyaminoimidazole ribonucleotide synthase</fullName>
        <shortName evidence="4 5">N5-CAIR synthase</shortName>
        <ecNumber evidence="4 5">6.3.4.18</ecNumber>
    </recommendedName>
    <alternativeName>
        <fullName evidence="4 5">5-(carboxyamino)imidazole ribonucleotide synthetase</fullName>
    </alternativeName>
</protein>
<evidence type="ECO:0000256" key="3">
    <source>
        <dbReference type="ARBA" id="ARBA00022840"/>
    </source>
</evidence>
<dbReference type="PANTHER" id="PTHR11609:SF5">
    <property type="entry name" value="PHOSPHORIBOSYLAMINOIMIDAZOLE CARBOXYLASE"/>
    <property type="match status" value="1"/>
</dbReference>
<dbReference type="Pfam" id="PF02222">
    <property type="entry name" value="ATP-grasp"/>
    <property type="match status" value="1"/>
</dbReference>
<comment type="similarity">
    <text evidence="4 5">Belongs to the PurK/PurT family.</text>
</comment>
<evidence type="ECO:0000259" key="6">
    <source>
        <dbReference type="PROSITE" id="PS50975"/>
    </source>
</evidence>
<dbReference type="InterPro" id="IPR054350">
    <property type="entry name" value="PurT/PurK_preATP-grasp"/>
</dbReference>
<keyword evidence="8" id="KW-1185">Reference proteome</keyword>
<feature type="binding site" evidence="4">
    <location>
        <position position="193"/>
    </location>
    <ligand>
        <name>ATP</name>
        <dbReference type="ChEBI" id="CHEBI:30616"/>
    </ligand>
</feature>
<gene>
    <name evidence="4 5" type="primary">purK</name>
    <name evidence="7" type="ORF">ACFQ4G_11460</name>
</gene>
<dbReference type="HAMAP" id="MF_01928">
    <property type="entry name" value="PurK"/>
    <property type="match status" value="1"/>
</dbReference>
<dbReference type="Gene3D" id="3.30.1490.20">
    <property type="entry name" value="ATP-grasp fold, A domain"/>
    <property type="match status" value="1"/>
</dbReference>
<evidence type="ECO:0000256" key="2">
    <source>
        <dbReference type="ARBA" id="ARBA00022755"/>
    </source>
</evidence>
<comment type="subunit">
    <text evidence="4 5">Homodimer.</text>
</comment>
<dbReference type="InterPro" id="IPR003135">
    <property type="entry name" value="ATP-grasp_carboxylate-amine"/>
</dbReference>
<dbReference type="SUPFAM" id="SSF51246">
    <property type="entry name" value="Rudiment single hybrid motif"/>
    <property type="match status" value="1"/>
</dbReference>
<dbReference type="InterPro" id="IPR005875">
    <property type="entry name" value="PurK"/>
</dbReference>
<dbReference type="SUPFAM" id="SSF52440">
    <property type="entry name" value="PreATP-grasp domain"/>
    <property type="match status" value="1"/>
</dbReference>
<comment type="function">
    <text evidence="5">Catalyzes the ATP-dependent conversion of 5-aminoimidazole ribonucleotide (AIR) and HCO(3)- to N5-carboxyaminoimidazole ribonucleotide (N5-CAIR).</text>
</comment>
<name>A0ABW3X1V1_9HYPH</name>
<dbReference type="NCBIfam" id="NF004676">
    <property type="entry name" value="PRK06019.1-2"/>
    <property type="match status" value="1"/>
</dbReference>
<dbReference type="Gene3D" id="3.30.470.20">
    <property type="entry name" value="ATP-grasp fold, B domain"/>
    <property type="match status" value="1"/>
</dbReference>
<dbReference type="InterPro" id="IPR013815">
    <property type="entry name" value="ATP_grasp_subdomain_1"/>
</dbReference>
<dbReference type="InterPro" id="IPR011054">
    <property type="entry name" value="Rudment_hybrid_motif"/>
</dbReference>
<dbReference type="InterPro" id="IPR040686">
    <property type="entry name" value="PurK_C"/>
</dbReference>
<dbReference type="EMBL" id="JBHTND010000013">
    <property type="protein sequence ID" value="MFD1302188.1"/>
    <property type="molecule type" value="Genomic_DNA"/>
</dbReference>
<comment type="catalytic activity">
    <reaction evidence="4 5">
        <text>5-amino-1-(5-phospho-beta-D-ribosyl)imidazole + hydrogencarbonate + ATP = 5-carboxyamino-1-(5-phospho-D-ribosyl)imidazole + ADP + phosphate + 2 H(+)</text>
        <dbReference type="Rhea" id="RHEA:19317"/>
        <dbReference type="ChEBI" id="CHEBI:15378"/>
        <dbReference type="ChEBI" id="CHEBI:17544"/>
        <dbReference type="ChEBI" id="CHEBI:30616"/>
        <dbReference type="ChEBI" id="CHEBI:43474"/>
        <dbReference type="ChEBI" id="CHEBI:58730"/>
        <dbReference type="ChEBI" id="CHEBI:137981"/>
        <dbReference type="ChEBI" id="CHEBI:456216"/>
        <dbReference type="EC" id="6.3.4.18"/>
    </reaction>
</comment>
<evidence type="ECO:0000256" key="1">
    <source>
        <dbReference type="ARBA" id="ARBA00022741"/>
    </source>
</evidence>
<dbReference type="SUPFAM" id="SSF56059">
    <property type="entry name" value="Glutathione synthetase ATP-binding domain-like"/>
    <property type="match status" value="1"/>
</dbReference>
<dbReference type="NCBIfam" id="NF004679">
    <property type="entry name" value="PRK06019.1-5"/>
    <property type="match status" value="1"/>
</dbReference>
<feature type="binding site" evidence="4">
    <location>
        <position position="108"/>
    </location>
    <ligand>
        <name>ATP</name>
        <dbReference type="ChEBI" id="CHEBI:30616"/>
    </ligand>
</feature>
<keyword evidence="3 4" id="KW-0067">ATP-binding</keyword>
<feature type="binding site" evidence="4">
    <location>
        <position position="148"/>
    </location>
    <ligand>
        <name>ATP</name>
        <dbReference type="ChEBI" id="CHEBI:30616"/>
    </ligand>
</feature>
<dbReference type="Pfam" id="PF22660">
    <property type="entry name" value="RS_preATP-grasp-like"/>
    <property type="match status" value="1"/>
</dbReference>
<feature type="binding site" evidence="4">
    <location>
        <begin position="185"/>
        <end position="188"/>
    </location>
    <ligand>
        <name>ATP</name>
        <dbReference type="ChEBI" id="CHEBI:30616"/>
    </ligand>
</feature>
<dbReference type="InterPro" id="IPR011761">
    <property type="entry name" value="ATP-grasp"/>
</dbReference>
<dbReference type="Pfam" id="PF17769">
    <property type="entry name" value="PurK_C"/>
    <property type="match status" value="1"/>
</dbReference>
<dbReference type="Proteomes" id="UP001597176">
    <property type="component" value="Unassembled WGS sequence"/>
</dbReference>
<sequence length="367" mass="39376">MTDISLAPGSILGIIGGGQLGRMIALAAANYGLKVHVYAPDAESPAFDVAAETTCAAYDDADALARFARSVDVVTYEFENIPRQTADLLARHAPLRPSADALSTTQDRLSEKTFINGLGIPTAPFRQIDTPDDLARALEAIGLPAVLKTRRFGYDGKGQRIIRTAEEGDRNAIFAEFGGAPLILEGFVPFEREVSVVAARSADGSFAAFDLCENKHRDHILALTRVPAPNLSDETARTAVGIARRIADALDYVGILAVEMFLVRDETGEHLIVNEIAPRVHNSGHWTIEGAVTSQFAQHVRAVCAWPLGDASRVASASVEMQNLIGDDVGEWQALLAEPGAHLHLYGKGESRPGRKMGHVTRVIPAV</sequence>
<keyword evidence="4 5" id="KW-0436">Ligase</keyword>
<dbReference type="RefSeq" id="WP_238206377.1">
    <property type="nucleotide sequence ID" value="NZ_JBHTND010000013.1"/>
</dbReference>
<reference evidence="8" key="1">
    <citation type="journal article" date="2019" name="Int. J. Syst. Evol. Microbiol.">
        <title>The Global Catalogue of Microorganisms (GCM) 10K type strain sequencing project: providing services to taxonomists for standard genome sequencing and annotation.</title>
        <authorList>
            <consortium name="The Broad Institute Genomics Platform"/>
            <consortium name="The Broad Institute Genome Sequencing Center for Infectious Disease"/>
            <person name="Wu L."/>
            <person name="Ma J."/>
        </authorList>
    </citation>
    <scope>NUCLEOTIDE SEQUENCE [LARGE SCALE GENOMIC DNA]</scope>
    <source>
        <strain evidence="8">CCUG 56108</strain>
    </source>
</reference>
<keyword evidence="1 4" id="KW-0547">Nucleotide-binding</keyword>
<dbReference type="SMART" id="SM01209">
    <property type="entry name" value="GARS_A"/>
    <property type="match status" value="1"/>
</dbReference>
<evidence type="ECO:0000256" key="5">
    <source>
        <dbReference type="RuleBase" id="RU361200"/>
    </source>
</evidence>
<evidence type="ECO:0000313" key="8">
    <source>
        <dbReference type="Proteomes" id="UP001597176"/>
    </source>
</evidence>
<organism evidence="7 8">
    <name type="scientific">Methylobacterium marchantiae</name>
    <dbReference type="NCBI Taxonomy" id="600331"/>
    <lineage>
        <taxon>Bacteria</taxon>
        <taxon>Pseudomonadati</taxon>
        <taxon>Pseudomonadota</taxon>
        <taxon>Alphaproteobacteria</taxon>
        <taxon>Hyphomicrobiales</taxon>
        <taxon>Methylobacteriaceae</taxon>
        <taxon>Methylobacterium</taxon>
    </lineage>
</organism>
<keyword evidence="2 4" id="KW-0658">Purine biosynthesis</keyword>
<evidence type="ECO:0000313" key="7">
    <source>
        <dbReference type="EMBL" id="MFD1302188.1"/>
    </source>
</evidence>
<comment type="caution">
    <text evidence="7">The sequence shown here is derived from an EMBL/GenBank/DDBJ whole genome shotgun (WGS) entry which is preliminary data.</text>
</comment>
<dbReference type="PANTHER" id="PTHR11609">
    <property type="entry name" value="PURINE BIOSYNTHESIS PROTEIN 6/7, PUR6/7"/>
    <property type="match status" value="1"/>
</dbReference>
<dbReference type="NCBIfam" id="TIGR01161">
    <property type="entry name" value="purK"/>
    <property type="match status" value="1"/>
</dbReference>
<proteinExistence type="inferred from homology"/>
<dbReference type="PROSITE" id="PS50975">
    <property type="entry name" value="ATP_GRASP"/>
    <property type="match status" value="1"/>
</dbReference>
<comment type="pathway">
    <text evidence="4 5">Purine metabolism; IMP biosynthesis via de novo pathway; 5-amino-1-(5-phospho-D-ribosyl)imidazole-4-carboxylate from 5-amino-1-(5-phospho-D-ribosyl)imidazole (N5-CAIR route): step 1/2.</text>
</comment>
<feature type="domain" description="ATP-grasp" evidence="6">
    <location>
        <begin position="112"/>
        <end position="305"/>
    </location>
</feature>
<dbReference type="EC" id="6.3.4.18" evidence="4 5"/>